<feature type="domain" description="HMA" evidence="21">
    <location>
        <begin position="114"/>
        <end position="180"/>
    </location>
</feature>
<dbReference type="AlphaFoldDB" id="D7E7H6"/>
<dbReference type="FunFam" id="3.40.50.1000:FF:000144">
    <property type="entry name" value="copper-transporting ATPase 1 isoform X2"/>
    <property type="match status" value="1"/>
</dbReference>
<keyword evidence="14" id="KW-1278">Translocase</keyword>
<dbReference type="Pfam" id="PF00403">
    <property type="entry name" value="HMA"/>
    <property type="match status" value="3"/>
</dbReference>
<feature type="transmembrane region" description="Helical" evidence="20">
    <location>
        <begin position="526"/>
        <end position="549"/>
    </location>
</feature>
<dbReference type="Gene3D" id="3.30.70.100">
    <property type="match status" value="3"/>
</dbReference>
<dbReference type="GO" id="GO:0005507">
    <property type="term" value="F:copper ion binding"/>
    <property type="evidence" value="ECO:0007669"/>
    <property type="project" value="InterPro"/>
</dbReference>
<feature type="domain" description="HMA" evidence="21">
    <location>
        <begin position="182"/>
        <end position="248"/>
    </location>
</feature>
<dbReference type="Gene3D" id="2.70.150.10">
    <property type="entry name" value="Calcium-transporting ATPase, cytoplasmic transduction domain A"/>
    <property type="match status" value="1"/>
</dbReference>
<dbReference type="InterPro" id="IPR001757">
    <property type="entry name" value="P_typ_ATPase"/>
</dbReference>
<dbReference type="GO" id="GO:0055070">
    <property type="term" value="P:copper ion homeostasis"/>
    <property type="evidence" value="ECO:0007669"/>
    <property type="project" value="TreeGrafter"/>
</dbReference>
<dbReference type="PROSITE" id="PS00154">
    <property type="entry name" value="ATPASE_E1_E2"/>
    <property type="match status" value="1"/>
</dbReference>
<protein>
    <recommendedName>
        <fullName evidence="3">P-type Cu(+) transporter</fullName>
        <ecNumber evidence="3">7.2.2.8</ecNumber>
    </recommendedName>
</protein>
<dbReference type="SUPFAM" id="SSF55008">
    <property type="entry name" value="HMA, heavy metal-associated domain"/>
    <property type="match status" value="3"/>
</dbReference>
<name>D7E7H6_METEZ</name>
<feature type="region of interest" description="Disordered" evidence="19">
    <location>
        <begin position="70"/>
        <end position="93"/>
    </location>
</feature>
<feature type="transmembrane region" description="Helical" evidence="20">
    <location>
        <begin position="303"/>
        <end position="321"/>
    </location>
</feature>
<keyword evidence="5" id="KW-1003">Cell membrane</keyword>
<evidence type="ECO:0000256" key="9">
    <source>
        <dbReference type="ARBA" id="ARBA00022737"/>
    </source>
</evidence>
<keyword evidence="6" id="KW-0597">Phosphoprotein</keyword>
<feature type="domain" description="HMA" evidence="21">
    <location>
        <begin position="3"/>
        <end position="69"/>
    </location>
</feature>
<dbReference type="CDD" id="cd00371">
    <property type="entry name" value="HMA"/>
    <property type="match status" value="3"/>
</dbReference>
<evidence type="ECO:0000313" key="22">
    <source>
        <dbReference type="EMBL" id="ADI73925.1"/>
    </source>
</evidence>
<dbReference type="PROSITE" id="PS01047">
    <property type="entry name" value="HMA_1"/>
    <property type="match status" value="2"/>
</dbReference>
<dbReference type="PANTHER" id="PTHR43520">
    <property type="entry name" value="ATP7, ISOFORM B"/>
    <property type="match status" value="1"/>
</dbReference>
<organism evidence="22 23">
    <name type="scientific">Methanohalobium evestigatum (strain ATCC BAA-1072 / DSM 3721 / NBRC 107634 / OCM 161 / Z-7303)</name>
    <dbReference type="NCBI Taxonomy" id="644295"/>
    <lineage>
        <taxon>Archaea</taxon>
        <taxon>Methanobacteriati</taxon>
        <taxon>Methanobacteriota</taxon>
        <taxon>Stenosarchaea group</taxon>
        <taxon>Methanomicrobia</taxon>
        <taxon>Methanosarcinales</taxon>
        <taxon>Methanosarcinaceae</taxon>
        <taxon>Methanohalobium</taxon>
    </lineage>
</organism>
<proteinExistence type="inferred from homology"/>
<dbReference type="InterPro" id="IPR059000">
    <property type="entry name" value="ATPase_P-type_domA"/>
</dbReference>
<dbReference type="SUPFAM" id="SSF81665">
    <property type="entry name" value="Calcium ATPase, transmembrane domain M"/>
    <property type="match status" value="1"/>
</dbReference>
<gene>
    <name evidence="22" type="ordered locus">Metev_1037</name>
</gene>
<dbReference type="HOGENOM" id="CLU_001771_0_2_2"/>
<evidence type="ECO:0000259" key="21">
    <source>
        <dbReference type="PROSITE" id="PS50846"/>
    </source>
</evidence>
<dbReference type="InterPro" id="IPR036412">
    <property type="entry name" value="HAD-like_sf"/>
</dbReference>
<keyword evidence="10" id="KW-0547">Nucleotide-binding</keyword>
<dbReference type="GO" id="GO:0140581">
    <property type="term" value="F:P-type monovalent copper transporter activity"/>
    <property type="evidence" value="ECO:0007669"/>
    <property type="project" value="UniProtKB-EC"/>
</dbReference>
<dbReference type="FunFam" id="3.30.70.100:FF:000001">
    <property type="entry name" value="ATPase copper transporting beta"/>
    <property type="match status" value="1"/>
</dbReference>
<dbReference type="GO" id="GO:0016887">
    <property type="term" value="F:ATP hydrolysis activity"/>
    <property type="evidence" value="ECO:0007669"/>
    <property type="project" value="InterPro"/>
</dbReference>
<evidence type="ECO:0000256" key="20">
    <source>
        <dbReference type="SAM" id="Phobius"/>
    </source>
</evidence>
<dbReference type="InterPro" id="IPR006122">
    <property type="entry name" value="HMA_Cu_ion-bd"/>
</dbReference>
<sequence>MVIKTTIKVYGMSCKHCVKSVTDAISELEGVESVDVDLENEWAIVTFDSETVNLDDIRQAVTDAGYQPGEEVDETGNTQTCPVEGEESQESGTCPIVTEEEETEEPGHYATSTLDINFKVTGMTCASCAKNVEKVLKKQSGVVSATVNIALEKASVTYDPSVVSSKELKDAVVSIGYGVERDTIDLNIGGMTCASCAKNVEKVLKKLEGVESVSVNLPLEKAHLVYDSSLVSVTDMKSAVEDIGYSATSEKKELESDREREARETEMKQQRTNLIIAAALVLPISLGDMSTAFPNILWFVPPFLANEILLFLLTTIVMIFPGRQFFTGTFEDFKHGVTDMDLLIATGTGAAYAVSVAATFFNLGPGYDETYYHTAAMLITFIVFGRYMESKTKGKTSEAIRKLMGLKAKTARVIVDGEEKEIPVEDVEIGNIVVVRPGEKIPVDGEVTDGSSAVDESMITGESIPVDKDPGDTVIGATINKSGTLKFRASKVGSETALAQIIQLVENAQSSKPPLQRIADVVAGNFILAVHIIALVTFMVWFLIGYEAFDVSLFSNITSPFLFSLLIAITVLVISCPCAVGLATPAAIMVGTGKGAENGILIKTGEALERAQKLDTIVFDKTGTLTVGEPELTDVVGTDDYSDDEVLRIAATVEKGSEHPLGEAIVKGAQARDINLKTAENFKNIPGHGVEASLEGKRILLGTRKLMDDNDIDISGLDKKMEEFENDGKTAMLIASDNTAIGVVAVADTLKENSKHAVDKVHKMGIEAIMITGDNKRTAEAIGRQVGMDRVLSEVLPEQKASEIKNLQNEGRVVAMVGDGINDAPALTQSDIGIAMGAGTDVAMESAKIVLIKNDLIDVIASIRLSKLTMRKIKQNLFWAFGYNSVGIPIAAGILYPFVHQILISPAFAAALMAMSSVSVTTNSLLMKRGSIKE</sequence>
<dbReference type="GO" id="GO:0005524">
    <property type="term" value="F:ATP binding"/>
    <property type="evidence" value="ECO:0007669"/>
    <property type="project" value="UniProtKB-KW"/>
</dbReference>
<dbReference type="InterPro" id="IPR027256">
    <property type="entry name" value="P-typ_ATPase_IB"/>
</dbReference>
<dbReference type="InterPro" id="IPR006121">
    <property type="entry name" value="HMA_dom"/>
</dbReference>
<keyword evidence="17" id="KW-0406">Ion transport</keyword>
<evidence type="ECO:0000256" key="6">
    <source>
        <dbReference type="ARBA" id="ARBA00022553"/>
    </source>
</evidence>
<evidence type="ECO:0000256" key="4">
    <source>
        <dbReference type="ARBA" id="ARBA00022448"/>
    </source>
</evidence>
<evidence type="ECO:0000256" key="14">
    <source>
        <dbReference type="ARBA" id="ARBA00022967"/>
    </source>
</evidence>
<evidence type="ECO:0000256" key="15">
    <source>
        <dbReference type="ARBA" id="ARBA00022989"/>
    </source>
</evidence>
<evidence type="ECO:0000256" key="2">
    <source>
        <dbReference type="ARBA" id="ARBA00006024"/>
    </source>
</evidence>
<keyword evidence="18 20" id="KW-0472">Membrane</keyword>
<evidence type="ECO:0000256" key="7">
    <source>
        <dbReference type="ARBA" id="ARBA00022692"/>
    </source>
</evidence>
<evidence type="ECO:0000256" key="18">
    <source>
        <dbReference type="ARBA" id="ARBA00023136"/>
    </source>
</evidence>
<dbReference type="KEGG" id="mev:Metev_1037"/>
<comment type="subcellular location">
    <subcellularLocation>
        <location evidence="1">Cell membrane</location>
        <topology evidence="1">Multi-pass membrane protein</topology>
    </subcellularLocation>
</comment>
<evidence type="ECO:0000256" key="16">
    <source>
        <dbReference type="ARBA" id="ARBA00023008"/>
    </source>
</evidence>
<dbReference type="InterPro" id="IPR036163">
    <property type="entry name" value="HMA_dom_sf"/>
</dbReference>
<dbReference type="InterPro" id="IPR023299">
    <property type="entry name" value="ATPase_P-typ_cyto_dom_N"/>
</dbReference>
<keyword evidence="11" id="KW-0187">Copper transport</keyword>
<dbReference type="NCBIfam" id="TIGR01494">
    <property type="entry name" value="ATPase_P-type"/>
    <property type="match status" value="1"/>
</dbReference>
<dbReference type="PRINTS" id="PR00119">
    <property type="entry name" value="CATATPASE"/>
</dbReference>
<keyword evidence="13" id="KW-0460">Magnesium</keyword>
<evidence type="ECO:0000256" key="1">
    <source>
        <dbReference type="ARBA" id="ARBA00004651"/>
    </source>
</evidence>
<comment type="similarity">
    <text evidence="2">Belongs to the cation transport ATPase (P-type) (TC 3.A.3) family. Type IB subfamily.</text>
</comment>
<evidence type="ECO:0000256" key="3">
    <source>
        <dbReference type="ARBA" id="ARBA00012517"/>
    </source>
</evidence>
<keyword evidence="23" id="KW-1185">Reference proteome</keyword>
<keyword evidence="15 20" id="KW-1133">Transmembrane helix</keyword>
<evidence type="ECO:0000256" key="8">
    <source>
        <dbReference type="ARBA" id="ARBA00022723"/>
    </source>
</evidence>
<keyword evidence="7 20" id="KW-0812">Transmembrane</keyword>
<dbReference type="EMBL" id="CP002069">
    <property type="protein sequence ID" value="ADI73925.1"/>
    <property type="molecule type" value="Genomic_DNA"/>
</dbReference>
<keyword evidence="12" id="KW-0067">ATP-binding</keyword>
<evidence type="ECO:0000256" key="12">
    <source>
        <dbReference type="ARBA" id="ARBA00022840"/>
    </source>
</evidence>
<dbReference type="EC" id="7.2.2.8" evidence="3"/>
<evidence type="ECO:0000256" key="10">
    <source>
        <dbReference type="ARBA" id="ARBA00022741"/>
    </source>
</evidence>
<feature type="transmembrane region" description="Helical" evidence="20">
    <location>
        <begin position="902"/>
        <end position="926"/>
    </location>
</feature>
<accession>D7E7H6</accession>
<dbReference type="GO" id="GO:0043682">
    <property type="term" value="F:P-type divalent copper transporter activity"/>
    <property type="evidence" value="ECO:0007669"/>
    <property type="project" value="TreeGrafter"/>
</dbReference>
<evidence type="ECO:0000256" key="11">
    <source>
        <dbReference type="ARBA" id="ARBA00022796"/>
    </source>
</evidence>
<keyword evidence="4" id="KW-0813">Transport</keyword>
<dbReference type="InterPro" id="IPR023298">
    <property type="entry name" value="ATPase_P-typ_TM_dom_sf"/>
</dbReference>
<keyword evidence="8" id="KW-0479">Metal-binding</keyword>
<keyword evidence="9" id="KW-0677">Repeat</keyword>
<dbReference type="SFLD" id="SFLDS00003">
    <property type="entry name" value="Haloacid_Dehalogenase"/>
    <property type="match status" value="1"/>
</dbReference>
<dbReference type="InterPro" id="IPR018303">
    <property type="entry name" value="ATPase_P-typ_P_site"/>
</dbReference>
<dbReference type="PRINTS" id="PR00943">
    <property type="entry name" value="CUATPASE"/>
</dbReference>
<feature type="transmembrane region" description="Helical" evidence="20">
    <location>
        <begin position="877"/>
        <end position="896"/>
    </location>
</feature>
<dbReference type="NCBIfam" id="TIGR00003">
    <property type="entry name" value="copper ion binding protein"/>
    <property type="match status" value="3"/>
</dbReference>
<dbReference type="SFLD" id="SFLDF00027">
    <property type="entry name" value="p-type_atpase"/>
    <property type="match status" value="1"/>
</dbReference>
<feature type="transmembrane region" description="Helical" evidence="20">
    <location>
        <begin position="274"/>
        <end position="297"/>
    </location>
</feature>
<dbReference type="InterPro" id="IPR023214">
    <property type="entry name" value="HAD_sf"/>
</dbReference>
<dbReference type="PANTHER" id="PTHR43520:SF8">
    <property type="entry name" value="P-TYPE CU(+) TRANSPORTER"/>
    <property type="match status" value="1"/>
</dbReference>
<dbReference type="SUPFAM" id="SSF81653">
    <property type="entry name" value="Calcium ATPase, transduction domain A"/>
    <property type="match status" value="1"/>
</dbReference>
<dbReference type="InterPro" id="IPR008250">
    <property type="entry name" value="ATPase_P-typ_transduc_dom_A_sf"/>
</dbReference>
<evidence type="ECO:0000256" key="5">
    <source>
        <dbReference type="ARBA" id="ARBA00022475"/>
    </source>
</evidence>
<dbReference type="Pfam" id="PF00702">
    <property type="entry name" value="Hydrolase"/>
    <property type="match status" value="1"/>
</dbReference>
<dbReference type="Gene3D" id="3.40.50.1000">
    <property type="entry name" value="HAD superfamily/HAD-like"/>
    <property type="match status" value="1"/>
</dbReference>
<feature type="transmembrane region" description="Helical" evidence="20">
    <location>
        <begin position="370"/>
        <end position="388"/>
    </location>
</feature>
<dbReference type="SUPFAM" id="SSF56784">
    <property type="entry name" value="HAD-like"/>
    <property type="match status" value="1"/>
</dbReference>
<dbReference type="NCBIfam" id="TIGR01525">
    <property type="entry name" value="ATPase-IB_hvy"/>
    <property type="match status" value="1"/>
</dbReference>
<dbReference type="SFLD" id="SFLDG00002">
    <property type="entry name" value="C1.7:_P-type_atpase_like"/>
    <property type="match status" value="1"/>
</dbReference>
<dbReference type="Proteomes" id="UP000000391">
    <property type="component" value="Chromosome"/>
</dbReference>
<dbReference type="GeneID" id="9346667"/>
<evidence type="ECO:0000256" key="17">
    <source>
        <dbReference type="ARBA" id="ARBA00023065"/>
    </source>
</evidence>
<dbReference type="STRING" id="644295.Metev_1037"/>
<feature type="transmembrane region" description="Helical" evidence="20">
    <location>
        <begin position="561"/>
        <end position="584"/>
    </location>
</feature>
<dbReference type="Gene3D" id="3.40.1110.10">
    <property type="entry name" value="Calcium-transporting ATPase, cytoplasmic domain N"/>
    <property type="match status" value="1"/>
</dbReference>
<dbReference type="InterPro" id="IPR044492">
    <property type="entry name" value="P_typ_ATPase_HD_dom"/>
</dbReference>
<evidence type="ECO:0000313" key="23">
    <source>
        <dbReference type="Proteomes" id="UP000000391"/>
    </source>
</evidence>
<dbReference type="CDD" id="cd02094">
    <property type="entry name" value="P-type_ATPase_Cu-like"/>
    <property type="match status" value="1"/>
</dbReference>
<dbReference type="NCBIfam" id="TIGR01511">
    <property type="entry name" value="ATPase-IB1_Cu"/>
    <property type="match status" value="1"/>
</dbReference>
<dbReference type="PROSITE" id="PS50846">
    <property type="entry name" value="HMA_2"/>
    <property type="match status" value="3"/>
</dbReference>
<dbReference type="FunFam" id="2.70.150.10:FF:000020">
    <property type="entry name" value="Copper-exporting P-type ATPase A"/>
    <property type="match status" value="1"/>
</dbReference>
<dbReference type="Pfam" id="PF00122">
    <property type="entry name" value="E1-E2_ATPase"/>
    <property type="match status" value="1"/>
</dbReference>
<feature type="transmembrane region" description="Helical" evidence="20">
    <location>
        <begin position="342"/>
        <end position="364"/>
    </location>
</feature>
<dbReference type="RefSeq" id="WP_013194492.1">
    <property type="nucleotide sequence ID" value="NC_014253.1"/>
</dbReference>
<dbReference type="InterPro" id="IPR017969">
    <property type="entry name" value="Heavy-metal-associated_CS"/>
</dbReference>
<keyword evidence="16" id="KW-0186">Copper</keyword>
<dbReference type="GO" id="GO:0005886">
    <property type="term" value="C:plasma membrane"/>
    <property type="evidence" value="ECO:0007669"/>
    <property type="project" value="UniProtKB-SubCell"/>
</dbReference>
<evidence type="ECO:0000256" key="13">
    <source>
        <dbReference type="ARBA" id="ARBA00022842"/>
    </source>
</evidence>
<dbReference type="FunFam" id="3.30.70.100:FF:000005">
    <property type="entry name" value="Copper-exporting P-type ATPase A"/>
    <property type="match status" value="2"/>
</dbReference>
<evidence type="ECO:0000256" key="19">
    <source>
        <dbReference type="SAM" id="MobiDB-lite"/>
    </source>
</evidence>
<reference evidence="22 23" key="1">
    <citation type="submission" date="2010-06" db="EMBL/GenBank/DDBJ databases">
        <title>Complete sequence chromosome of Methanohalobium evestigatum Z-7303.</title>
        <authorList>
            <consortium name="US DOE Joint Genome Institute"/>
            <person name="Lucas S."/>
            <person name="Copeland A."/>
            <person name="Lapidus A."/>
            <person name="Cheng J.-F."/>
            <person name="Bruce D."/>
            <person name="Goodwin L."/>
            <person name="Pitluck S."/>
            <person name="Saunders E."/>
            <person name="Detter J.C."/>
            <person name="Han C."/>
            <person name="Tapia R."/>
            <person name="Land M."/>
            <person name="Hauser L."/>
            <person name="Kyrpides N."/>
            <person name="Mikhailova N."/>
            <person name="Sieprawska-Lupa M."/>
            <person name="Whitman W.B."/>
            <person name="Anderson I."/>
            <person name="Woyke T."/>
        </authorList>
    </citation>
    <scope>NUCLEOTIDE SEQUENCE [LARGE SCALE GENOMIC DNA]</scope>
    <source>
        <strain evidence="23">ATCC BAA-1072 / DSM 3721 / NBRC 107634 / OCM 161 / Z-7303</strain>
    </source>
</reference>